<name>A0A7G3ZLI5_9SACH</name>
<evidence type="ECO:0000313" key="2">
    <source>
        <dbReference type="EMBL" id="QLL34371.1"/>
    </source>
</evidence>
<reference evidence="2 3" key="1">
    <citation type="submission" date="2020-06" db="EMBL/GenBank/DDBJ databases">
        <title>The yeast mating-type switching endonuclease HO is a domesticated member of an unorthodox homing genetic element family.</title>
        <authorList>
            <person name="Coughlan A.Y."/>
            <person name="Lombardi L."/>
            <person name="Braun-Galleani S."/>
            <person name="Martos A.R."/>
            <person name="Galeote V."/>
            <person name="Bigey F."/>
            <person name="Dequin S."/>
            <person name="Byrne K.P."/>
            <person name="Wolfe K.H."/>
        </authorList>
    </citation>
    <scope>NUCLEOTIDE SEQUENCE [LARGE SCALE GENOMIC DNA]</scope>
    <source>
        <strain evidence="2 3">CBS764</strain>
    </source>
</reference>
<dbReference type="Proteomes" id="UP000515788">
    <property type="component" value="Chromosome 7"/>
</dbReference>
<proteinExistence type="inferred from homology"/>
<dbReference type="KEGG" id="tgb:HG536_0G02320"/>
<evidence type="ECO:0000313" key="3">
    <source>
        <dbReference type="Proteomes" id="UP000515788"/>
    </source>
</evidence>
<dbReference type="PANTHER" id="PTHR22767:SF3">
    <property type="entry name" value="N-ALPHA-ACETYLTRANSFERASE 25, NATB AUXILIARY SUBUNIT"/>
    <property type="match status" value="1"/>
</dbReference>
<dbReference type="InterPro" id="IPR019183">
    <property type="entry name" value="NAA25_NatB_aux_su"/>
</dbReference>
<evidence type="ECO:0008006" key="4">
    <source>
        <dbReference type="Google" id="ProtNLM"/>
    </source>
</evidence>
<dbReference type="EMBL" id="CP059252">
    <property type="protein sequence ID" value="QLL34371.1"/>
    <property type="molecule type" value="Genomic_DNA"/>
</dbReference>
<dbReference type="GeneID" id="59327612"/>
<organism evidence="2 3">
    <name type="scientific">Torulaspora globosa</name>
    <dbReference type="NCBI Taxonomy" id="48254"/>
    <lineage>
        <taxon>Eukaryota</taxon>
        <taxon>Fungi</taxon>
        <taxon>Dikarya</taxon>
        <taxon>Ascomycota</taxon>
        <taxon>Saccharomycotina</taxon>
        <taxon>Saccharomycetes</taxon>
        <taxon>Saccharomycetales</taxon>
        <taxon>Saccharomycetaceae</taxon>
        <taxon>Torulaspora</taxon>
    </lineage>
</organism>
<dbReference type="AlphaFoldDB" id="A0A7G3ZLI5"/>
<dbReference type="GO" id="GO:0031416">
    <property type="term" value="C:NatB complex"/>
    <property type="evidence" value="ECO:0007669"/>
    <property type="project" value="TreeGrafter"/>
</dbReference>
<accession>A0A7G3ZLI5</accession>
<dbReference type="OrthoDB" id="1874341at2759"/>
<dbReference type="Pfam" id="PF09797">
    <property type="entry name" value="NatB_MDM20"/>
    <property type="match status" value="2"/>
</dbReference>
<gene>
    <name evidence="2" type="ORF">HG536_0G02320</name>
</gene>
<protein>
    <recommendedName>
        <fullName evidence="4">N-terminal acetyltransferase B complex subunit MDM20</fullName>
    </recommendedName>
</protein>
<dbReference type="RefSeq" id="XP_037141045.1">
    <property type="nucleotide sequence ID" value="XM_037285149.1"/>
</dbReference>
<evidence type="ECO:0000256" key="1">
    <source>
        <dbReference type="ARBA" id="ARBA00006298"/>
    </source>
</evidence>
<dbReference type="PANTHER" id="PTHR22767">
    <property type="entry name" value="N-TERMINAL ACETYLTRANSFERASE-RELATED"/>
    <property type="match status" value="1"/>
</dbReference>
<keyword evidence="3" id="KW-1185">Reference proteome</keyword>
<comment type="similarity">
    <text evidence="1">Belongs to the MDM20/NAA25 family.</text>
</comment>
<sequence length="791" mass="91858">MTSRVDDEISNLMKRGSYKLCLQKVVQSRKQLPNSSYLKVLEIYIKFRMSPRKFNYEDSLGRLYGTNGTEITSDTRALNLLHTFFVELGRYEEALQVYERANFKYQGFEIALTWFEKTLRDSNYKQMVKSCQQLAKLGGDLGEGLSHRDYIFWYALSIVVLFRFQSHKVADQEKRLLPQLAYRSLCNVKPFQSAQEVYVFCTVCEELFPDDEQKAQEIIQEVIPRLERSVDLYMKNFFLRNLKKDEYSTAFDLCGKLLERLNDFELITRYIHAAKNLSKSKEETLQNIALYVGDSRNSRLAHLEADRVYDNRISKAALGHYVQKFHNKSCCTTDLNGYRDFIDESSIRETFNECDGIDLLHEVNLFKLGLSEFTPVQAYVKYESTLVSKPITDYSACSTYILRIMQDLILTEDEPPLENVLLALTLLENYQIKDPHNYETSVWIVALYMYLGCVPLAFPQYLMLKTKNVQVDIADFIVYSRFATMFPLKTHDYIKRAYENLEKFYQSSAGRLSQLAQIAFERKSYSKIIGILEFNDRIDRSSMKWLMASESVKMARLCNDKRGELLQSMHEQWRLMEMIGNISFSDNRDYRIFGPDIQQDKLPHVLRYLSVSDEIIMLDCIKEFMIELIPSRERDAKLESYLEKMRASGESPIHAADSVDAWSFEVFHDLYANDGANLLELVKNLSLHPQSTSTWRLSHEYLTKMHTLKTLDSFKRIKDSALKDSIKTNIKLLRDSCDSLFSQYISHVTEMCGKLETGPSGQLLQSLGYAPLDAENITKGLLTVQKATRNL</sequence>